<dbReference type="Proteomes" id="UP000318102">
    <property type="component" value="Unassembled WGS sequence"/>
</dbReference>
<dbReference type="SUPFAM" id="SSF51182">
    <property type="entry name" value="RmlC-like cupins"/>
    <property type="match status" value="1"/>
</dbReference>
<dbReference type="EMBL" id="VNJK01000001">
    <property type="protein sequence ID" value="TVX92413.1"/>
    <property type="molecule type" value="Genomic_DNA"/>
</dbReference>
<accession>A0A559IXR6</accession>
<feature type="domain" description="Cupin type-1" evidence="1">
    <location>
        <begin position="19"/>
        <end position="161"/>
    </location>
</feature>
<evidence type="ECO:0000259" key="1">
    <source>
        <dbReference type="SMART" id="SM00835"/>
    </source>
</evidence>
<dbReference type="CDD" id="cd20306">
    <property type="entry name" value="cupin_OxDC-like"/>
    <property type="match status" value="1"/>
</dbReference>
<dbReference type="AlphaFoldDB" id="A0A559IXR6"/>
<evidence type="ECO:0000313" key="3">
    <source>
        <dbReference type="Proteomes" id="UP000318102"/>
    </source>
</evidence>
<dbReference type="InterPro" id="IPR011051">
    <property type="entry name" value="RmlC_Cupin_sf"/>
</dbReference>
<gene>
    <name evidence="2" type="ORF">FPZ44_04660</name>
</gene>
<dbReference type="OrthoDB" id="2739624at2"/>
<dbReference type="Pfam" id="PF00190">
    <property type="entry name" value="Cupin_1"/>
    <property type="match status" value="1"/>
</dbReference>
<keyword evidence="3" id="KW-1185">Reference proteome</keyword>
<proteinExistence type="predicted"/>
<comment type="caution">
    <text evidence="2">The sequence shown here is derived from an EMBL/GenBank/DDBJ whole genome shotgun (WGS) entry which is preliminary data.</text>
</comment>
<dbReference type="Gene3D" id="2.60.120.10">
    <property type="entry name" value="Jelly Rolls"/>
    <property type="match status" value="1"/>
</dbReference>
<organism evidence="2 3">
    <name type="scientific">Paenibacillus agilis</name>
    <dbReference type="NCBI Taxonomy" id="3020863"/>
    <lineage>
        <taxon>Bacteria</taxon>
        <taxon>Bacillati</taxon>
        <taxon>Bacillota</taxon>
        <taxon>Bacilli</taxon>
        <taxon>Bacillales</taxon>
        <taxon>Paenibacillaceae</taxon>
        <taxon>Paenibacillus</taxon>
    </lineage>
</organism>
<name>A0A559IXR6_9BACL</name>
<protein>
    <submittedName>
        <fullName evidence="2">Cupin domain-containing protein</fullName>
    </submittedName>
</protein>
<reference evidence="2 3" key="1">
    <citation type="submission" date="2019-07" db="EMBL/GenBank/DDBJ databases">
        <authorList>
            <person name="Kim J."/>
        </authorList>
    </citation>
    <scope>NUCLEOTIDE SEQUENCE [LARGE SCALE GENOMIC DNA]</scope>
    <source>
        <strain evidence="2 3">N4</strain>
    </source>
</reference>
<dbReference type="InterPro" id="IPR006045">
    <property type="entry name" value="Cupin_1"/>
</dbReference>
<dbReference type="InterPro" id="IPR014710">
    <property type="entry name" value="RmlC-like_jellyroll"/>
</dbReference>
<dbReference type="SMART" id="SM00835">
    <property type="entry name" value="Cupin_1"/>
    <property type="match status" value="1"/>
</dbReference>
<evidence type="ECO:0000313" key="2">
    <source>
        <dbReference type="EMBL" id="TVX92413.1"/>
    </source>
</evidence>
<sequence length="192" mass="21421">MSTDNMTAVLSSPSLNLAFDLRTAPFYQKNAQNFILQQFAKQLPVMQNLGLLDIYLSKGNSVEAHWHPNAAELVYVIQGEAVVSVLNPFTLQVLTYRVKSPQTVYIPMGWWHWEIALTDQTHLLAIFDNSAAQTVFGSDVLRKTPPEVFQIIYGVNAAQLAEVLKPINQTVIIGPPDPNHTQWQTGAPSQYS</sequence>
<dbReference type="RefSeq" id="WP_144987857.1">
    <property type="nucleotide sequence ID" value="NZ_VNJK01000001.1"/>
</dbReference>